<dbReference type="PANTHER" id="PTHR32125:SF4">
    <property type="entry name" value="2-C-METHYL-D-ERYTHRITOL 4-PHOSPHATE CYTIDYLYLTRANSFERASE, CHLOROPLASTIC"/>
    <property type="match status" value="1"/>
</dbReference>
<dbReference type="FunFam" id="3.90.550.10:FF:000003">
    <property type="entry name" value="2-C-methyl-D-erythritol 4-phosphate cytidylyltransferase"/>
    <property type="match status" value="1"/>
</dbReference>
<comment type="catalytic activity">
    <reaction evidence="1 7">
        <text>2-C-methyl-D-erythritol 4-phosphate + CTP + H(+) = 4-CDP-2-C-methyl-D-erythritol + diphosphate</text>
        <dbReference type="Rhea" id="RHEA:13429"/>
        <dbReference type="ChEBI" id="CHEBI:15378"/>
        <dbReference type="ChEBI" id="CHEBI:33019"/>
        <dbReference type="ChEBI" id="CHEBI:37563"/>
        <dbReference type="ChEBI" id="CHEBI:57823"/>
        <dbReference type="ChEBI" id="CHEBI:58262"/>
        <dbReference type="EC" id="2.7.7.60"/>
    </reaction>
</comment>
<comment type="caution">
    <text evidence="8">The sequence shown here is derived from an EMBL/GenBank/DDBJ whole genome shotgun (WGS) entry which is preliminary data.</text>
</comment>
<keyword evidence="4 7" id="KW-0808">Transferase</keyword>
<evidence type="ECO:0000256" key="5">
    <source>
        <dbReference type="ARBA" id="ARBA00022695"/>
    </source>
</evidence>
<dbReference type="EMBL" id="JAWXYB010000018">
    <property type="protein sequence ID" value="MDX5930598.1"/>
    <property type="molecule type" value="Genomic_DNA"/>
</dbReference>
<keyword evidence="5 7" id="KW-0548">Nucleotidyltransferase</keyword>
<evidence type="ECO:0000313" key="9">
    <source>
        <dbReference type="Proteomes" id="UP001279553"/>
    </source>
</evidence>
<dbReference type="GO" id="GO:0050518">
    <property type="term" value="F:2-C-methyl-D-erythritol 4-phosphate cytidylyltransferase activity"/>
    <property type="evidence" value="ECO:0007669"/>
    <property type="project" value="UniProtKB-UniRule"/>
</dbReference>
<gene>
    <name evidence="7 8" type="primary">ispD</name>
    <name evidence="8" type="ORF">SIL87_07460</name>
</gene>
<dbReference type="AlphaFoldDB" id="A0AAW9DNH6"/>
<dbReference type="Proteomes" id="UP001279553">
    <property type="component" value="Unassembled WGS sequence"/>
</dbReference>
<protein>
    <recommendedName>
        <fullName evidence="7">2-C-methyl-D-erythritol 4-phosphate cytidylyltransferase</fullName>
        <ecNumber evidence="7">2.7.7.60</ecNumber>
    </recommendedName>
    <alternativeName>
        <fullName evidence="7">4-diphosphocytidyl-2C-methyl-D-erythritol synthase</fullName>
    </alternativeName>
    <alternativeName>
        <fullName evidence="7">MEP cytidylyltransferase</fullName>
        <shortName evidence="7">MCT</shortName>
    </alternativeName>
</protein>
<dbReference type="InterPro" id="IPR029044">
    <property type="entry name" value="Nucleotide-diphossugar_trans"/>
</dbReference>
<evidence type="ECO:0000313" key="8">
    <source>
        <dbReference type="EMBL" id="MDX5930598.1"/>
    </source>
</evidence>
<feature type="site" description="Positions MEP for the nucleophilic attack" evidence="7">
    <location>
        <position position="150"/>
    </location>
</feature>
<sequence>MITALIVAGGRGQRLGGPIPKQYRLLDHLPIIRHTIAAFQSHGAIDRVRVVIHPDDQDLYHQATAGADLSPPLLGGATRQESVRRGLEGLESDPPDLVLIHDAVRPFIAGATIGAVIAALRHTPGAIAGVPLADTLKRCRDGKITGTVERTDLWRAQTPQGFHYRPLLDAHRAAFRDNPDRQDFTDDAAIAEAAGLAVAMVPASDDNFKITTEDDLARAIFILQNR</sequence>
<dbReference type="SUPFAM" id="SSF53448">
    <property type="entry name" value="Nucleotide-diphospho-sugar transferases"/>
    <property type="match status" value="1"/>
</dbReference>
<name>A0AAW9DNH6_ACIAO</name>
<dbReference type="EC" id="2.7.7.60" evidence="7"/>
<feature type="site" description="Transition state stabilizer" evidence="7">
    <location>
        <position position="21"/>
    </location>
</feature>
<evidence type="ECO:0000256" key="6">
    <source>
        <dbReference type="ARBA" id="ARBA00023229"/>
    </source>
</evidence>
<comment type="similarity">
    <text evidence="3 7">Belongs to the IspD/TarI cytidylyltransferase family. IspD subfamily.</text>
</comment>
<dbReference type="PANTHER" id="PTHR32125">
    <property type="entry name" value="2-C-METHYL-D-ERYTHRITOL 4-PHOSPHATE CYTIDYLYLTRANSFERASE, CHLOROPLASTIC"/>
    <property type="match status" value="1"/>
</dbReference>
<dbReference type="InterPro" id="IPR018294">
    <property type="entry name" value="ISPD_synthase_CS"/>
</dbReference>
<dbReference type="CDD" id="cd02516">
    <property type="entry name" value="CDP-ME_synthetase"/>
    <property type="match status" value="1"/>
</dbReference>
<comment type="pathway">
    <text evidence="2 7">Isoprenoid biosynthesis; isopentenyl diphosphate biosynthesis via DXP pathway; isopentenyl diphosphate from 1-deoxy-D-xylulose 5-phosphate: step 2/6.</text>
</comment>
<dbReference type="GO" id="GO:0019288">
    <property type="term" value="P:isopentenyl diphosphate biosynthetic process, methylerythritol 4-phosphate pathway"/>
    <property type="evidence" value="ECO:0007669"/>
    <property type="project" value="UniProtKB-UniRule"/>
</dbReference>
<feature type="site" description="Transition state stabilizer" evidence="7">
    <location>
        <position position="14"/>
    </location>
</feature>
<reference evidence="8 9" key="1">
    <citation type="submission" date="2023-11" db="EMBL/GenBank/DDBJ databases">
        <title>MicrobeMod: A computational toolkit for identifying prokaryotic methylation and restriction-modification with nanopore sequencing.</title>
        <authorList>
            <person name="Crits-Christoph A."/>
            <person name="Kang S.C."/>
            <person name="Lee H."/>
            <person name="Ostrov N."/>
        </authorList>
    </citation>
    <scope>NUCLEOTIDE SEQUENCE [LARGE SCALE GENOMIC DNA]</scope>
    <source>
        <strain evidence="8 9">DSMZ 700</strain>
    </source>
</reference>
<dbReference type="PROSITE" id="PS01295">
    <property type="entry name" value="ISPD"/>
    <property type="match status" value="1"/>
</dbReference>
<dbReference type="InterPro" id="IPR034683">
    <property type="entry name" value="IspD/TarI"/>
</dbReference>
<accession>A0AAW9DNH6</accession>
<dbReference type="InterPro" id="IPR050088">
    <property type="entry name" value="IspD/TarI_cytidylyltransf_bact"/>
</dbReference>
<evidence type="ECO:0000256" key="7">
    <source>
        <dbReference type="HAMAP-Rule" id="MF_00108"/>
    </source>
</evidence>
<organism evidence="8 9">
    <name type="scientific">Acidiphilium acidophilum</name>
    <name type="common">Thiobacillus acidophilus</name>
    <dbReference type="NCBI Taxonomy" id="76588"/>
    <lineage>
        <taxon>Bacteria</taxon>
        <taxon>Pseudomonadati</taxon>
        <taxon>Pseudomonadota</taxon>
        <taxon>Alphaproteobacteria</taxon>
        <taxon>Acetobacterales</taxon>
        <taxon>Acidocellaceae</taxon>
        <taxon>Acidiphilium</taxon>
    </lineage>
</organism>
<evidence type="ECO:0000256" key="3">
    <source>
        <dbReference type="ARBA" id="ARBA00009789"/>
    </source>
</evidence>
<proteinExistence type="inferred from homology"/>
<dbReference type="Pfam" id="PF01128">
    <property type="entry name" value="IspD"/>
    <property type="match status" value="1"/>
</dbReference>
<dbReference type="Gene3D" id="3.90.550.10">
    <property type="entry name" value="Spore Coat Polysaccharide Biosynthesis Protein SpsA, Chain A"/>
    <property type="match status" value="1"/>
</dbReference>
<evidence type="ECO:0000256" key="1">
    <source>
        <dbReference type="ARBA" id="ARBA00001282"/>
    </source>
</evidence>
<keyword evidence="6 7" id="KW-0414">Isoprene biosynthesis</keyword>
<dbReference type="RefSeq" id="WP_319613532.1">
    <property type="nucleotide sequence ID" value="NZ_JAWXYB010000018.1"/>
</dbReference>
<evidence type="ECO:0000256" key="4">
    <source>
        <dbReference type="ARBA" id="ARBA00022679"/>
    </source>
</evidence>
<keyword evidence="9" id="KW-1185">Reference proteome</keyword>
<feature type="site" description="Positions MEP for the nucleophilic attack" evidence="7">
    <location>
        <position position="209"/>
    </location>
</feature>
<dbReference type="InterPro" id="IPR001228">
    <property type="entry name" value="IspD"/>
</dbReference>
<comment type="function">
    <text evidence="7">Catalyzes the formation of 4-diphosphocytidyl-2-C-methyl-D-erythritol from CTP and 2-C-methyl-D-erythritol 4-phosphate (MEP).</text>
</comment>
<dbReference type="NCBIfam" id="TIGR00453">
    <property type="entry name" value="ispD"/>
    <property type="match status" value="1"/>
</dbReference>
<dbReference type="HAMAP" id="MF_00108">
    <property type="entry name" value="IspD"/>
    <property type="match status" value="1"/>
</dbReference>
<evidence type="ECO:0000256" key="2">
    <source>
        <dbReference type="ARBA" id="ARBA00004787"/>
    </source>
</evidence>